<feature type="region of interest" description="Disordered" evidence="1">
    <location>
        <begin position="49"/>
        <end position="98"/>
    </location>
</feature>
<dbReference type="GO" id="GO:0005840">
    <property type="term" value="C:ribosome"/>
    <property type="evidence" value="ECO:0007669"/>
    <property type="project" value="UniProtKB-KW"/>
</dbReference>
<keyword evidence="2" id="KW-0687">Ribonucleoprotein</keyword>
<keyword evidence="2" id="KW-0689">Ribosomal protein</keyword>
<dbReference type="EMBL" id="JAATJV010440022">
    <property type="protein sequence ID" value="MBZ3890482.1"/>
    <property type="molecule type" value="Genomic_DNA"/>
</dbReference>
<organism evidence="2 3">
    <name type="scientific">Sciurus carolinensis</name>
    <name type="common">Eastern gray squirrel</name>
    <dbReference type="NCBI Taxonomy" id="30640"/>
    <lineage>
        <taxon>Eukaryota</taxon>
        <taxon>Metazoa</taxon>
        <taxon>Chordata</taxon>
        <taxon>Craniata</taxon>
        <taxon>Vertebrata</taxon>
        <taxon>Euteleostomi</taxon>
        <taxon>Mammalia</taxon>
        <taxon>Eutheria</taxon>
        <taxon>Euarchontoglires</taxon>
        <taxon>Glires</taxon>
        <taxon>Rodentia</taxon>
        <taxon>Sciuromorpha</taxon>
        <taxon>Sciuridae</taxon>
        <taxon>Sciurinae</taxon>
        <taxon>Sciurini</taxon>
        <taxon>Sciurus</taxon>
    </lineage>
</organism>
<name>A0AA41NHK8_SCICA</name>
<evidence type="ECO:0000313" key="3">
    <source>
        <dbReference type="Proteomes" id="UP001166674"/>
    </source>
</evidence>
<protein>
    <submittedName>
        <fullName evidence="2">60S ribosomal protein L29</fullName>
    </submittedName>
</protein>
<feature type="compositionally biased region" description="Low complexity" evidence="1">
    <location>
        <begin position="67"/>
        <end position="80"/>
    </location>
</feature>
<comment type="caution">
    <text evidence="2">The sequence shown here is derived from an EMBL/GenBank/DDBJ whole genome shotgun (WGS) entry which is preliminary data.</text>
</comment>
<dbReference type="AlphaFoldDB" id="A0AA41NHK8"/>
<dbReference type="Proteomes" id="UP001166674">
    <property type="component" value="Unassembled WGS sequence"/>
</dbReference>
<reference evidence="2" key="1">
    <citation type="submission" date="2020-03" db="EMBL/GenBank/DDBJ databases">
        <title>Studies in the Genomics of Life Span.</title>
        <authorList>
            <person name="Glass D."/>
        </authorList>
    </citation>
    <scope>NUCLEOTIDE SEQUENCE</scope>
    <source>
        <strain evidence="2">SUZIE</strain>
        <tissue evidence="2">Muscle</tissue>
    </source>
</reference>
<keyword evidence="3" id="KW-1185">Reference proteome</keyword>
<accession>A0AA41NHK8</accession>
<evidence type="ECO:0000256" key="1">
    <source>
        <dbReference type="SAM" id="MobiDB-lite"/>
    </source>
</evidence>
<evidence type="ECO:0000313" key="2">
    <source>
        <dbReference type="EMBL" id="MBZ3890482.1"/>
    </source>
</evidence>
<gene>
    <name evidence="2" type="ORF">SUZIE_208175</name>
</gene>
<proteinExistence type="predicted"/>
<sequence>MQVNNAKAMSARAEAVKALVKPKEVESKMPKGASGKLGHLALFVHPKHGKHAGAHMTRERRLNQSKAKAQAKTQAATPAPVSALAPAPKGAQVPAKAP</sequence>